<keyword evidence="3" id="KW-0285">Flavoprotein</keyword>
<dbReference type="SUPFAM" id="SSF51905">
    <property type="entry name" value="FAD/NAD(P)-binding domain"/>
    <property type="match status" value="1"/>
</dbReference>
<dbReference type="Pfam" id="PF00732">
    <property type="entry name" value="GMC_oxred_N"/>
    <property type="match status" value="1"/>
</dbReference>
<keyword evidence="7" id="KW-1207">Sterol metabolism</keyword>
<evidence type="ECO:0000256" key="7">
    <source>
        <dbReference type="ARBA" id="ARBA00023166"/>
    </source>
</evidence>
<dbReference type="InterPro" id="IPR007867">
    <property type="entry name" value="GMC_OxRtase_C"/>
</dbReference>
<evidence type="ECO:0000256" key="3">
    <source>
        <dbReference type="ARBA" id="ARBA00022630"/>
    </source>
</evidence>
<evidence type="ECO:0000256" key="14">
    <source>
        <dbReference type="ARBA" id="ARBA00049778"/>
    </source>
</evidence>
<sequence length="560" mass="60769">MAHEFDVVVIGSGFGGSVAALRLREKGYTVAVLEAGRRFEDRDFPKTSWRLRKFLFAPALGLYGIQRIHALPDVLILCGAGVGGGSLVYANTLYQPGDKYFDDPQWKSITDWKSELTPFYELARRMLGVEINPYFSPSDQAMKDVAEQLGVGHTFTLAPLGIHFGKGEGIESPDPYFGGVGPARTGCTNCGSCMTGCRHNAKNTLPKNYLGLAEKAGAEVFPLTTATKLEQRGDGSWKITTKKTDDVFGSRGKTFIARDVVMAAGTYNTQKLMHTFKATTLPKISDFLGNLSRTNSEALTGAIMPTTKIDFSRGAAITSSFYPSPDTHVEPVRYGKGSNSMGLLQTLLTDGWTSKERRRHWVKQFVAQPSLFAKILNVHKWSERTVITLVMQNVDSSIKVFMKRGIFGNKLTSTNDSEHPNATYIPAANETIKKVAENYGGIAAGTVGDLIGAPFTAHFVGGCVIGTDENSGVIDPYHRVYNYPTLHVVDGSTITANLGVNPSLTITAQAERAFAMWPNKGESDPRPAQGATYSRISPIAPIAAVVPRGAIGELRIVEVK</sequence>
<comment type="cofactor">
    <cofactor evidence="1">
        <name>FAD</name>
        <dbReference type="ChEBI" id="CHEBI:57692"/>
    </cofactor>
</comment>
<dbReference type="GO" id="GO:0004769">
    <property type="term" value="F:steroid Delta-isomerase activity"/>
    <property type="evidence" value="ECO:0007669"/>
    <property type="project" value="UniProtKB-EC"/>
</dbReference>
<keyword evidence="5" id="KW-0560">Oxidoreductase</keyword>
<dbReference type="GO" id="GO:0008203">
    <property type="term" value="P:cholesterol metabolic process"/>
    <property type="evidence" value="ECO:0007669"/>
    <property type="project" value="UniProtKB-KW"/>
</dbReference>
<dbReference type="EMBL" id="CAFABJ010000126">
    <property type="protein sequence ID" value="CAB4830999.1"/>
    <property type="molecule type" value="Genomic_DNA"/>
</dbReference>
<evidence type="ECO:0000256" key="2">
    <source>
        <dbReference type="ARBA" id="ARBA00022548"/>
    </source>
</evidence>
<dbReference type="AlphaFoldDB" id="A0A6J7AFJ2"/>
<evidence type="ECO:0000256" key="6">
    <source>
        <dbReference type="ARBA" id="ARBA00023098"/>
    </source>
</evidence>
<evidence type="ECO:0000259" key="15">
    <source>
        <dbReference type="PROSITE" id="PS50206"/>
    </source>
</evidence>
<evidence type="ECO:0000313" key="16">
    <source>
        <dbReference type="EMBL" id="CAB4830999.1"/>
    </source>
</evidence>
<evidence type="ECO:0000256" key="13">
    <source>
        <dbReference type="ARBA" id="ARBA00049744"/>
    </source>
</evidence>
<dbReference type="Pfam" id="PF00890">
    <property type="entry name" value="FAD_binding_2"/>
    <property type="match status" value="1"/>
</dbReference>
<dbReference type="EC" id="1.1.3.6" evidence="12"/>
<name>A0A6J7AFJ2_9ZZZZ</name>
<protein>
    <recommendedName>
        <fullName evidence="13">Cholesterol oxidase</fullName>
        <ecNumber evidence="12">1.1.3.6</ecNumber>
        <ecNumber evidence="10">5.3.3.1</ecNumber>
    </recommendedName>
    <alternativeName>
        <fullName evidence="14">Cholesterol isomerase</fullName>
    </alternativeName>
</protein>
<proteinExistence type="predicted"/>
<dbReference type="GO" id="GO:0016995">
    <property type="term" value="F:cholesterol oxidase activity"/>
    <property type="evidence" value="ECO:0007669"/>
    <property type="project" value="UniProtKB-EC"/>
</dbReference>
<evidence type="ECO:0000256" key="4">
    <source>
        <dbReference type="ARBA" id="ARBA00022827"/>
    </source>
</evidence>
<feature type="domain" description="Rhodanese" evidence="15">
    <location>
        <begin position="7"/>
        <end position="48"/>
    </location>
</feature>
<evidence type="ECO:0000256" key="12">
    <source>
        <dbReference type="ARBA" id="ARBA00049723"/>
    </source>
</evidence>
<evidence type="ECO:0000256" key="5">
    <source>
        <dbReference type="ARBA" id="ARBA00023002"/>
    </source>
</evidence>
<gene>
    <name evidence="16" type="ORF">UFOPK3217_00827</name>
</gene>
<keyword evidence="2" id="KW-0153">Cholesterol metabolism</keyword>
<dbReference type="Pfam" id="PF05199">
    <property type="entry name" value="GMC_oxred_C"/>
    <property type="match status" value="1"/>
</dbReference>
<dbReference type="InterPro" id="IPR036188">
    <property type="entry name" value="FAD/NAD-bd_sf"/>
</dbReference>
<organism evidence="16">
    <name type="scientific">freshwater metagenome</name>
    <dbReference type="NCBI Taxonomy" id="449393"/>
    <lineage>
        <taxon>unclassified sequences</taxon>
        <taxon>metagenomes</taxon>
        <taxon>ecological metagenomes</taxon>
    </lineage>
</organism>
<dbReference type="PANTHER" id="PTHR47470:SF1">
    <property type="entry name" value="FAD-DEPENDENT OXIDOREDUCTASE 2 FAD BINDING DOMAIN-CONTAINING PROTEIN"/>
    <property type="match status" value="1"/>
</dbReference>
<dbReference type="InterPro" id="IPR001763">
    <property type="entry name" value="Rhodanese-like_dom"/>
</dbReference>
<evidence type="ECO:0000256" key="1">
    <source>
        <dbReference type="ARBA" id="ARBA00001974"/>
    </source>
</evidence>
<keyword evidence="9" id="KW-0413">Isomerase</keyword>
<evidence type="ECO:0000256" key="10">
    <source>
        <dbReference type="ARBA" id="ARBA00038856"/>
    </source>
</evidence>
<accession>A0A6J7AFJ2</accession>
<reference evidence="16" key="1">
    <citation type="submission" date="2020-05" db="EMBL/GenBank/DDBJ databases">
        <authorList>
            <person name="Chiriac C."/>
            <person name="Salcher M."/>
            <person name="Ghai R."/>
            <person name="Kavagutti S V."/>
        </authorList>
    </citation>
    <scope>NUCLEOTIDE SEQUENCE</scope>
</reference>
<dbReference type="GO" id="GO:0050660">
    <property type="term" value="F:flavin adenine dinucleotide binding"/>
    <property type="evidence" value="ECO:0007669"/>
    <property type="project" value="InterPro"/>
</dbReference>
<dbReference type="InterPro" id="IPR003953">
    <property type="entry name" value="FAD-dep_OxRdtase_2_FAD-bd"/>
</dbReference>
<evidence type="ECO:0000256" key="8">
    <source>
        <dbReference type="ARBA" id="ARBA00023221"/>
    </source>
</evidence>
<dbReference type="PROSITE" id="PS50206">
    <property type="entry name" value="RHODANESE_3"/>
    <property type="match status" value="1"/>
</dbReference>
<keyword evidence="8" id="KW-0753">Steroid metabolism</keyword>
<dbReference type="Gene3D" id="3.50.50.60">
    <property type="entry name" value="FAD/NAD(P)-binding domain"/>
    <property type="match status" value="3"/>
</dbReference>
<dbReference type="InterPro" id="IPR000172">
    <property type="entry name" value="GMC_OxRdtase_N"/>
</dbReference>
<comment type="pathway">
    <text evidence="11">Steroid metabolism; cholesterol degradation.</text>
</comment>
<dbReference type="InterPro" id="IPR052542">
    <property type="entry name" value="Cholesterol_Oxidase"/>
</dbReference>
<keyword evidence="6" id="KW-0443">Lipid metabolism</keyword>
<evidence type="ECO:0000256" key="9">
    <source>
        <dbReference type="ARBA" id="ARBA00023235"/>
    </source>
</evidence>
<evidence type="ECO:0000256" key="11">
    <source>
        <dbReference type="ARBA" id="ARBA00049645"/>
    </source>
</evidence>
<dbReference type="PANTHER" id="PTHR47470">
    <property type="entry name" value="CHOLESTEROL OXIDASE"/>
    <property type="match status" value="1"/>
</dbReference>
<dbReference type="EC" id="5.3.3.1" evidence="10"/>
<keyword evidence="4" id="KW-0274">FAD</keyword>